<keyword evidence="3" id="KW-1185">Reference proteome</keyword>
<name>A0ABN3YTU4_FIBSS</name>
<dbReference type="Proteomes" id="UP000001497">
    <property type="component" value="Chromosome"/>
</dbReference>
<keyword evidence="1" id="KW-1133">Transmembrane helix</keyword>
<sequence>MGKLIKYVVIAAVCIISAFGIYSLVKTAKTDENTLE</sequence>
<accession>A0ABN3YTU4</accession>
<feature type="transmembrane region" description="Helical" evidence="1">
    <location>
        <begin position="7"/>
        <end position="25"/>
    </location>
</feature>
<evidence type="ECO:0000256" key="1">
    <source>
        <dbReference type="SAM" id="Phobius"/>
    </source>
</evidence>
<evidence type="ECO:0000313" key="3">
    <source>
        <dbReference type="Proteomes" id="UP000001497"/>
    </source>
</evidence>
<evidence type="ECO:0000313" key="2">
    <source>
        <dbReference type="EMBL" id="ACX73916.1"/>
    </source>
</evidence>
<dbReference type="EMBL" id="CP001792">
    <property type="protein sequence ID" value="ACX73916.1"/>
    <property type="molecule type" value="Genomic_DNA"/>
</dbReference>
<keyword evidence="1" id="KW-0812">Transmembrane</keyword>
<proteinExistence type="predicted"/>
<evidence type="ECO:0008006" key="4">
    <source>
        <dbReference type="Google" id="ProtNLM"/>
    </source>
</evidence>
<organism evidence="2 3">
    <name type="scientific">Fibrobacter succinogenes (strain ATCC 19169 / S85)</name>
    <dbReference type="NCBI Taxonomy" id="59374"/>
    <lineage>
        <taxon>Bacteria</taxon>
        <taxon>Pseudomonadati</taxon>
        <taxon>Fibrobacterota</taxon>
        <taxon>Fibrobacteria</taxon>
        <taxon>Fibrobacterales</taxon>
        <taxon>Fibrobacteraceae</taxon>
        <taxon>Fibrobacter</taxon>
    </lineage>
</organism>
<gene>
    <name evidence="2" type="ordered locus">Fisuc_0304</name>
</gene>
<keyword evidence="1" id="KW-0472">Membrane</keyword>
<reference evidence="2" key="1">
    <citation type="submission" date="2009-10" db="EMBL/GenBank/DDBJ databases">
        <title>Complete sequence of Fibrobacter succinogenes subsp. succinogenes S85.</title>
        <authorList>
            <consortium name="US DOE Joint Genome Institute"/>
            <person name="Lucas S."/>
            <person name="Copeland A."/>
            <person name="Lapidus A."/>
            <person name="Glavina del Rio T."/>
            <person name="Tice H."/>
            <person name="Bruce D."/>
            <person name="Goodwin L."/>
            <person name="Pitluck S."/>
            <person name="Chertkov O."/>
            <person name="Detter J.C."/>
            <person name="Han C."/>
            <person name="Tapia R."/>
            <person name="Larimer F."/>
            <person name="Land M."/>
            <person name="Hauser L."/>
            <person name="Kyrpides N."/>
            <person name="Mikhailova N."/>
            <person name="Weimer P.J."/>
            <person name="Stevenson D.M."/>
            <person name="Boyum J."/>
            <person name="Brumm P.I."/>
            <person name="Mead D."/>
        </authorList>
    </citation>
    <scope>NUCLEOTIDE SEQUENCE [LARGE SCALE GENOMIC DNA]</scope>
    <source>
        <strain evidence="2">S85</strain>
    </source>
</reference>
<protein>
    <recommendedName>
        <fullName evidence="4">Lipoprotein</fullName>
    </recommendedName>
</protein>